<evidence type="ECO:0000256" key="7">
    <source>
        <dbReference type="SAM" id="Coils"/>
    </source>
</evidence>
<keyword evidence="7" id="KW-0175">Coiled coil</keyword>
<dbReference type="SUPFAM" id="SSF56112">
    <property type="entry name" value="Protein kinase-like (PK-like)"/>
    <property type="match status" value="1"/>
</dbReference>
<dbReference type="Pfam" id="PF00069">
    <property type="entry name" value="Pkinase"/>
    <property type="match status" value="1"/>
</dbReference>
<dbReference type="GO" id="GO:0006355">
    <property type="term" value="P:regulation of DNA-templated transcription"/>
    <property type="evidence" value="ECO:0007669"/>
    <property type="project" value="InterPro"/>
</dbReference>
<feature type="DNA-binding region" description="OmpR/PhoB-type" evidence="6">
    <location>
        <begin position="15"/>
        <end position="112"/>
    </location>
</feature>
<evidence type="ECO:0000313" key="11">
    <source>
        <dbReference type="Proteomes" id="UP000199603"/>
    </source>
</evidence>
<dbReference type="PROSITE" id="PS51755">
    <property type="entry name" value="OMPR_PHOB"/>
    <property type="match status" value="1"/>
</dbReference>
<dbReference type="InterPro" id="IPR036388">
    <property type="entry name" value="WH-like_DNA-bd_sf"/>
</dbReference>
<dbReference type="SUPFAM" id="SSF48452">
    <property type="entry name" value="TPR-like"/>
    <property type="match status" value="1"/>
</dbReference>
<dbReference type="GO" id="GO:0000160">
    <property type="term" value="P:phosphorelay signal transduction system"/>
    <property type="evidence" value="ECO:0007669"/>
    <property type="project" value="InterPro"/>
</dbReference>
<evidence type="ECO:0000256" key="6">
    <source>
        <dbReference type="PROSITE-ProRule" id="PRU01091"/>
    </source>
</evidence>
<organism evidence="10 11">
    <name type="scientific">Aquimonas voraii</name>
    <dbReference type="NCBI Taxonomy" id="265719"/>
    <lineage>
        <taxon>Bacteria</taxon>
        <taxon>Pseudomonadati</taxon>
        <taxon>Pseudomonadota</taxon>
        <taxon>Gammaproteobacteria</taxon>
        <taxon>Lysobacterales</taxon>
        <taxon>Lysobacteraceae</taxon>
        <taxon>Aquimonas</taxon>
    </lineage>
</organism>
<dbReference type="SMART" id="SM00220">
    <property type="entry name" value="S_TKc"/>
    <property type="match status" value="1"/>
</dbReference>
<dbReference type="PANTHER" id="PTHR43289">
    <property type="entry name" value="MITOGEN-ACTIVATED PROTEIN KINASE KINASE KINASE 20-RELATED"/>
    <property type="match status" value="1"/>
</dbReference>
<dbReference type="SMART" id="SM00862">
    <property type="entry name" value="Trans_reg_C"/>
    <property type="match status" value="1"/>
</dbReference>
<dbReference type="InterPro" id="IPR011009">
    <property type="entry name" value="Kinase-like_dom_sf"/>
</dbReference>
<evidence type="ECO:0000259" key="9">
    <source>
        <dbReference type="PROSITE" id="PS51755"/>
    </source>
</evidence>
<keyword evidence="11" id="KW-1185">Reference proteome</keyword>
<evidence type="ECO:0000256" key="2">
    <source>
        <dbReference type="ARBA" id="ARBA00022741"/>
    </source>
</evidence>
<evidence type="ECO:0000256" key="4">
    <source>
        <dbReference type="ARBA" id="ARBA00022840"/>
    </source>
</evidence>
<dbReference type="PROSITE" id="PS50011">
    <property type="entry name" value="PROTEIN_KINASE_DOM"/>
    <property type="match status" value="1"/>
</dbReference>
<keyword evidence="2" id="KW-0547">Nucleotide-binding</keyword>
<protein>
    <submittedName>
        <fullName evidence="10">Transcriptional regulatory protein, C terminal</fullName>
    </submittedName>
</protein>
<dbReference type="InterPro" id="IPR016032">
    <property type="entry name" value="Sig_transdc_resp-reg_C-effctor"/>
</dbReference>
<evidence type="ECO:0000256" key="3">
    <source>
        <dbReference type="ARBA" id="ARBA00022777"/>
    </source>
</evidence>
<dbReference type="GO" id="GO:0003677">
    <property type="term" value="F:DNA binding"/>
    <property type="evidence" value="ECO:0007669"/>
    <property type="project" value="UniProtKB-UniRule"/>
</dbReference>
<dbReference type="Gene3D" id="1.25.40.10">
    <property type="entry name" value="Tetratricopeptide repeat domain"/>
    <property type="match status" value="2"/>
</dbReference>
<accession>A0A1G6RUM7</accession>
<sequence length="914" mass="100513">MTTSTTISASEESSSGCWSFGAWQLFEADQRLRAGEAEPVDLDRSAYGVLRYLLLHSGEVCTTEELLSAGWPERVVSTNSVAKCISRLRRTLGDAQAELIRLVHGYGYRLTGEVRYQPGGAGSSPGELRLDLQPGESVPHRPGWRLQARLGRGSCGEVFSALGEAGLESRAYKFALGEDGLRALKREVVLHRLLQDGPKPPDCVLPLLDWNLEAPPFFVATPYMWAGNLATWAEHDSRLNRSTRTERLEWCAQLCEAVELLHATDIAHRDLKPENIYPVETAGGGRRFLLGDLGAGAGLLPPGIDALGLPIGQATQVGHADSQDPASPGHRYVAPEVLAGHAAGQRADVFALGVLCAQLLAGDLRMSLAPGWEERIGDPLLCADLAEAAHIDPKRRLGSAGELAERLRSLEARREAAAQRQREAEELTQSKARVQRLRRRWRVTSAIAGTAVLALSISVWMGLRAETAQREAERNAERAVALRHFLSRELLSQADPYSVAQSDNGNPRLVEAMQRAAERIDQVFANDNEAAAYVHMAMSGVFDSWTDYRRAMQHSRRAIDLLAPAQTTRPLELAEAGLLLCAQGRMAGDLSASQVGCDSALKAESEALGAARLKTRVEAAKLEFELGHCQQAIAELSDALARAGHEITEDWYSEALWFRGLCHAQLAHFTEARADFEALLQWRERANDLPLDRAWTHSDYAETLTIEGDFEAALEHIEKSAPVFESIFGPEHHYSKFGDFLRARIAFWSGDAASAVALFEGVYQAELRDLGREHLWTLQTLAELLWAKAAAGLIDEVQPIFIAERDRSLQALGDRLQQRSALAEIWARTALLLGDLDTAEAEIERAQQDTQASLPATHPRHALVQCLRGELALARGEVLIAREQAARCAEKLSGLPEDNYRRRWAADLRARIEA</sequence>
<dbReference type="InterPro" id="IPR011990">
    <property type="entry name" value="TPR-like_helical_dom_sf"/>
</dbReference>
<feature type="domain" description="OmpR/PhoB-type" evidence="9">
    <location>
        <begin position="15"/>
        <end position="112"/>
    </location>
</feature>
<keyword evidence="3" id="KW-0418">Kinase</keyword>
<dbReference type="InterPro" id="IPR000719">
    <property type="entry name" value="Prot_kinase_dom"/>
</dbReference>
<dbReference type="Proteomes" id="UP000199603">
    <property type="component" value="Unassembled WGS sequence"/>
</dbReference>
<dbReference type="SUPFAM" id="SSF46894">
    <property type="entry name" value="C-terminal effector domain of the bipartite response regulators"/>
    <property type="match status" value="1"/>
</dbReference>
<dbReference type="OrthoDB" id="1971692at2"/>
<dbReference type="RefSeq" id="WP_091237535.1">
    <property type="nucleotide sequence ID" value="NZ_FNAG01000001.1"/>
</dbReference>
<dbReference type="PANTHER" id="PTHR43289:SF6">
    <property type="entry name" value="SERINE_THREONINE-PROTEIN KINASE NEKL-3"/>
    <property type="match status" value="1"/>
</dbReference>
<dbReference type="STRING" id="265719.SAMN04488509_10180"/>
<reference evidence="10 11" key="1">
    <citation type="submission" date="2016-10" db="EMBL/GenBank/DDBJ databases">
        <authorList>
            <person name="de Groot N.N."/>
        </authorList>
    </citation>
    <scope>NUCLEOTIDE SEQUENCE [LARGE SCALE GENOMIC DNA]</scope>
    <source>
        <strain evidence="10 11">DSM 16957</strain>
    </source>
</reference>
<feature type="domain" description="Protein kinase" evidence="8">
    <location>
        <begin position="144"/>
        <end position="410"/>
    </location>
</feature>
<dbReference type="EMBL" id="FNAG01000001">
    <property type="protein sequence ID" value="SDD07645.1"/>
    <property type="molecule type" value="Genomic_DNA"/>
</dbReference>
<feature type="coiled-coil region" evidence="7">
    <location>
        <begin position="400"/>
        <end position="440"/>
    </location>
</feature>
<dbReference type="GO" id="GO:0004674">
    <property type="term" value="F:protein serine/threonine kinase activity"/>
    <property type="evidence" value="ECO:0007669"/>
    <property type="project" value="TreeGrafter"/>
</dbReference>
<evidence type="ECO:0000313" key="10">
    <source>
        <dbReference type="EMBL" id="SDD07645.1"/>
    </source>
</evidence>
<dbReference type="CDD" id="cd00383">
    <property type="entry name" value="trans_reg_C"/>
    <property type="match status" value="1"/>
</dbReference>
<dbReference type="AlphaFoldDB" id="A0A1G6RUM7"/>
<keyword evidence="4" id="KW-0067">ATP-binding</keyword>
<name>A0A1G6RUM7_9GAMM</name>
<dbReference type="InterPro" id="IPR001867">
    <property type="entry name" value="OmpR/PhoB-type_DNA-bd"/>
</dbReference>
<dbReference type="GO" id="GO:0005524">
    <property type="term" value="F:ATP binding"/>
    <property type="evidence" value="ECO:0007669"/>
    <property type="project" value="UniProtKB-KW"/>
</dbReference>
<dbReference type="Gene3D" id="1.10.510.10">
    <property type="entry name" value="Transferase(Phosphotransferase) domain 1"/>
    <property type="match status" value="1"/>
</dbReference>
<gene>
    <name evidence="10" type="ORF">SAMN04488509_10180</name>
</gene>
<proteinExistence type="predicted"/>
<evidence type="ECO:0000259" key="8">
    <source>
        <dbReference type="PROSITE" id="PS50011"/>
    </source>
</evidence>
<evidence type="ECO:0000256" key="1">
    <source>
        <dbReference type="ARBA" id="ARBA00022679"/>
    </source>
</evidence>
<keyword evidence="1" id="KW-0808">Transferase</keyword>
<evidence type="ECO:0000256" key="5">
    <source>
        <dbReference type="ARBA" id="ARBA00023125"/>
    </source>
</evidence>
<dbReference type="Gene3D" id="1.10.10.10">
    <property type="entry name" value="Winged helix-like DNA-binding domain superfamily/Winged helix DNA-binding domain"/>
    <property type="match status" value="1"/>
</dbReference>
<keyword evidence="5 6" id="KW-0238">DNA-binding</keyword>
<dbReference type="Pfam" id="PF00486">
    <property type="entry name" value="Trans_reg_C"/>
    <property type="match status" value="1"/>
</dbReference>